<dbReference type="PRINTS" id="PR00111">
    <property type="entry name" value="ABHYDROLASE"/>
</dbReference>
<dbReference type="SUPFAM" id="SSF53474">
    <property type="entry name" value="alpha/beta-Hydrolases"/>
    <property type="match status" value="1"/>
</dbReference>
<dbReference type="OrthoDB" id="5495375at2"/>
<keyword evidence="2" id="KW-0378">Hydrolase</keyword>
<reference evidence="2 3" key="1">
    <citation type="submission" date="2018-08" db="EMBL/GenBank/DDBJ databases">
        <title>Cellulomonas rhizosphaerae sp. nov., a novel actinomycete isolated from soil.</title>
        <authorList>
            <person name="Tian Y."/>
        </authorList>
    </citation>
    <scope>NUCLEOTIDE SEQUENCE [LARGE SCALE GENOMIC DNA]</scope>
    <source>
        <strain evidence="2 3">NEAU-TCZ24</strain>
    </source>
</reference>
<name>A0A413RJZ4_9CELL</name>
<evidence type="ECO:0000259" key="1">
    <source>
        <dbReference type="Pfam" id="PF12697"/>
    </source>
</evidence>
<dbReference type="AlphaFoldDB" id="A0A413RJZ4"/>
<feature type="domain" description="AB hydrolase-1" evidence="1">
    <location>
        <begin position="5"/>
        <end position="232"/>
    </location>
</feature>
<proteinExistence type="predicted"/>
<dbReference type="PANTHER" id="PTHR43194:SF2">
    <property type="entry name" value="PEROXISOMAL MEMBRANE PROTEIN LPX1"/>
    <property type="match status" value="1"/>
</dbReference>
<accession>A0A413RJZ4</accession>
<evidence type="ECO:0000313" key="2">
    <source>
        <dbReference type="EMBL" id="RHA39155.1"/>
    </source>
</evidence>
<dbReference type="InterPro" id="IPR029058">
    <property type="entry name" value="AB_hydrolase_fold"/>
</dbReference>
<sequence length="255" mass="26852">MGMPVVLVHGLRTSRTMWRYQVEALERAGHRAIAVDLPGHGARLDEPFTLDAAVETVRGALAEAVATVAAAPDEVPRALLVGLSLGGYTAIATAARHPQHVAGLVAASCSTRPASAVLSTWGVAARGIGALPDRGARLNQSLVDRTLPAAGAADVGAGGYALDATVPVLRAMREAHPLDDLARVEAPVWIVNGSLDHFRGEERRFVGACRDGRLVVVPRATHLVSLVQPVRFTRVLLEALDELEANRSSTPSRAN</sequence>
<gene>
    <name evidence="2" type="ORF">D1825_12445</name>
</gene>
<dbReference type="Proteomes" id="UP000283374">
    <property type="component" value="Unassembled WGS sequence"/>
</dbReference>
<dbReference type="Pfam" id="PF12697">
    <property type="entry name" value="Abhydrolase_6"/>
    <property type="match status" value="1"/>
</dbReference>
<dbReference type="Gene3D" id="3.40.50.1820">
    <property type="entry name" value="alpha/beta hydrolase"/>
    <property type="match status" value="1"/>
</dbReference>
<dbReference type="InterPro" id="IPR000073">
    <property type="entry name" value="AB_hydrolase_1"/>
</dbReference>
<dbReference type="EMBL" id="QWKP01000207">
    <property type="protein sequence ID" value="RHA39155.1"/>
    <property type="molecule type" value="Genomic_DNA"/>
</dbReference>
<keyword evidence="3" id="KW-1185">Reference proteome</keyword>
<comment type="caution">
    <text evidence="2">The sequence shown here is derived from an EMBL/GenBank/DDBJ whole genome shotgun (WGS) entry which is preliminary data.</text>
</comment>
<evidence type="ECO:0000313" key="3">
    <source>
        <dbReference type="Proteomes" id="UP000283374"/>
    </source>
</evidence>
<organism evidence="2 3">
    <name type="scientific">Cellulomonas rhizosphaerae</name>
    <dbReference type="NCBI Taxonomy" id="2293719"/>
    <lineage>
        <taxon>Bacteria</taxon>
        <taxon>Bacillati</taxon>
        <taxon>Actinomycetota</taxon>
        <taxon>Actinomycetes</taxon>
        <taxon>Micrococcales</taxon>
        <taxon>Cellulomonadaceae</taxon>
        <taxon>Cellulomonas</taxon>
    </lineage>
</organism>
<dbReference type="PANTHER" id="PTHR43194">
    <property type="entry name" value="HYDROLASE ALPHA/BETA FOLD FAMILY"/>
    <property type="match status" value="1"/>
</dbReference>
<protein>
    <submittedName>
        <fullName evidence="2">Alpha/beta hydrolase</fullName>
    </submittedName>
</protein>
<dbReference type="GO" id="GO:0016787">
    <property type="term" value="F:hydrolase activity"/>
    <property type="evidence" value="ECO:0007669"/>
    <property type="project" value="UniProtKB-KW"/>
</dbReference>
<dbReference type="InterPro" id="IPR050228">
    <property type="entry name" value="Carboxylesterase_BioH"/>
</dbReference>